<reference evidence="3 4" key="1">
    <citation type="submission" date="2016-10" db="EMBL/GenBank/DDBJ databases">
        <authorList>
            <person name="de Groot N.N."/>
        </authorList>
    </citation>
    <scope>NUCLEOTIDE SEQUENCE [LARGE SCALE GENOMIC DNA]</scope>
    <source>
        <strain evidence="4">P4-7,KCTC 19426,CECT 7604</strain>
    </source>
</reference>
<protein>
    <submittedName>
        <fullName evidence="3">Dolichyl-phosphate-mannose-protein mannosyltransferase</fullName>
    </submittedName>
</protein>
<feature type="transmembrane region" description="Helical" evidence="1">
    <location>
        <begin position="376"/>
        <end position="395"/>
    </location>
</feature>
<keyword evidence="1" id="KW-0812">Transmembrane</keyword>
<dbReference type="GO" id="GO:0016757">
    <property type="term" value="F:glycosyltransferase activity"/>
    <property type="evidence" value="ECO:0007669"/>
    <property type="project" value="UniProtKB-KW"/>
</dbReference>
<dbReference type="Pfam" id="PF13231">
    <property type="entry name" value="PMT_2"/>
    <property type="match status" value="1"/>
</dbReference>
<feature type="domain" description="Glycosyltransferase RgtA/B/C/D-like" evidence="2">
    <location>
        <begin position="82"/>
        <end position="229"/>
    </location>
</feature>
<dbReference type="EMBL" id="LT629710">
    <property type="protein sequence ID" value="SDP39193.1"/>
    <property type="molecule type" value="Genomic_DNA"/>
</dbReference>
<feature type="transmembrane region" description="Helical" evidence="1">
    <location>
        <begin position="25"/>
        <end position="45"/>
    </location>
</feature>
<dbReference type="OrthoDB" id="4082158at2"/>
<gene>
    <name evidence="3" type="ORF">SAMN04515671_4017</name>
</gene>
<name>A0A1H0SBQ6_9ACTN</name>
<dbReference type="Proteomes" id="UP000198741">
    <property type="component" value="Chromosome I"/>
</dbReference>
<dbReference type="AlphaFoldDB" id="A0A1H0SBQ6"/>
<organism evidence="3 4">
    <name type="scientific">Nakamurella panacisegetis</name>
    <dbReference type="NCBI Taxonomy" id="1090615"/>
    <lineage>
        <taxon>Bacteria</taxon>
        <taxon>Bacillati</taxon>
        <taxon>Actinomycetota</taxon>
        <taxon>Actinomycetes</taxon>
        <taxon>Nakamurellales</taxon>
        <taxon>Nakamurellaceae</taxon>
        <taxon>Nakamurella</taxon>
    </lineage>
</organism>
<feature type="transmembrane region" description="Helical" evidence="1">
    <location>
        <begin position="181"/>
        <end position="209"/>
    </location>
</feature>
<keyword evidence="3" id="KW-0328">Glycosyltransferase</keyword>
<proteinExistence type="predicted"/>
<keyword evidence="1" id="KW-0472">Membrane</keyword>
<sequence length="426" mass="46334">MVRADGSRRTDVSVRRAGDKETRRARYTVLGIAGLALLFKVLMAFRTWGSGDISHWTDFSNGVREAGPIGVYGLTWPGSFYNHPPVIGYLLELVNGLEHLGLPLRATIRIVSSLADVATSLIIFELLRRRGTVRLAMWSGLLVGVSPVLFTVSGFHGNTDPVFTMLTMLSLLLLTDRDRPALAGIAMGLAVGVKIVPVVAVPALLVYAAMTGRRTFVRYVAGLGATFVITWGPALALQGKNVIKDVVGYNGSSLRQWGLVQIGHWFGDPWWSEFLIGPGRFLVLVLCCGLPAYFVWRRPSVVAPAVGLSLVAFLMLSPAFGVQYTVWPVAGAYLIGFGSATFYNLSAGWMTFAIYNAWNGGLPWYRGHSLKYSDNQVAIGLLAWVALVLLCVEGLRTLTGRLRTPADGPPAVTFLPRPSKAARRRT</sequence>
<feature type="transmembrane region" description="Helical" evidence="1">
    <location>
        <begin position="216"/>
        <end position="236"/>
    </location>
</feature>
<evidence type="ECO:0000259" key="2">
    <source>
        <dbReference type="Pfam" id="PF13231"/>
    </source>
</evidence>
<keyword evidence="1" id="KW-1133">Transmembrane helix</keyword>
<feature type="transmembrane region" description="Helical" evidence="1">
    <location>
        <begin position="106"/>
        <end position="124"/>
    </location>
</feature>
<evidence type="ECO:0000256" key="1">
    <source>
        <dbReference type="SAM" id="Phobius"/>
    </source>
</evidence>
<evidence type="ECO:0000313" key="4">
    <source>
        <dbReference type="Proteomes" id="UP000198741"/>
    </source>
</evidence>
<feature type="transmembrane region" description="Helical" evidence="1">
    <location>
        <begin position="274"/>
        <end position="294"/>
    </location>
</feature>
<keyword evidence="4" id="KW-1185">Reference proteome</keyword>
<dbReference type="RefSeq" id="WP_090479542.1">
    <property type="nucleotide sequence ID" value="NZ_LT629710.1"/>
</dbReference>
<evidence type="ECO:0000313" key="3">
    <source>
        <dbReference type="EMBL" id="SDP39193.1"/>
    </source>
</evidence>
<feature type="transmembrane region" description="Helical" evidence="1">
    <location>
        <begin position="332"/>
        <end position="355"/>
    </location>
</feature>
<dbReference type="InterPro" id="IPR038731">
    <property type="entry name" value="RgtA/B/C-like"/>
</dbReference>
<accession>A0A1H0SBQ6</accession>
<feature type="transmembrane region" description="Helical" evidence="1">
    <location>
        <begin position="301"/>
        <end position="320"/>
    </location>
</feature>
<feature type="transmembrane region" description="Helical" evidence="1">
    <location>
        <begin position="136"/>
        <end position="156"/>
    </location>
</feature>
<keyword evidence="3" id="KW-0808">Transferase</keyword>